<proteinExistence type="predicted"/>
<name>A0A844ZL82_9SPHN</name>
<evidence type="ECO:0000313" key="2">
    <source>
        <dbReference type="EMBL" id="MXO88333.1"/>
    </source>
</evidence>
<dbReference type="RefSeq" id="WP_160590546.1">
    <property type="nucleotide sequence ID" value="NZ_BAAAFP010000001.1"/>
</dbReference>
<sequence length="99" mass="10313">MSAYIIATYDVTDPEGFAAYGPSVGPTLAGTGVEVLAIDPASTAIEGDPPKTTVVLKFPDAAAARAWYDSPEYSAIKHLRTDNSKGRMVLVQGFVPPAG</sequence>
<dbReference type="AlphaFoldDB" id="A0A844ZL82"/>
<keyword evidence="3" id="KW-1185">Reference proteome</keyword>
<dbReference type="Proteomes" id="UP000435243">
    <property type="component" value="Unassembled WGS sequence"/>
</dbReference>
<dbReference type="EMBL" id="WTYY01000003">
    <property type="protein sequence ID" value="MXO88333.1"/>
    <property type="molecule type" value="Genomic_DNA"/>
</dbReference>
<evidence type="ECO:0000259" key="1">
    <source>
        <dbReference type="Pfam" id="PF07045"/>
    </source>
</evidence>
<organism evidence="2 3">
    <name type="scientific">Alteraurantiacibacter aestuarii</name>
    <dbReference type="NCBI Taxonomy" id="650004"/>
    <lineage>
        <taxon>Bacteria</taxon>
        <taxon>Pseudomonadati</taxon>
        <taxon>Pseudomonadota</taxon>
        <taxon>Alphaproteobacteria</taxon>
        <taxon>Sphingomonadales</taxon>
        <taxon>Erythrobacteraceae</taxon>
        <taxon>Alteraurantiacibacter</taxon>
    </lineage>
</organism>
<feature type="domain" description="DUF1330" evidence="1">
    <location>
        <begin position="2"/>
        <end position="94"/>
    </location>
</feature>
<dbReference type="SUPFAM" id="SSF54909">
    <property type="entry name" value="Dimeric alpha+beta barrel"/>
    <property type="match status" value="1"/>
</dbReference>
<reference evidence="2 3" key="1">
    <citation type="submission" date="2019-12" db="EMBL/GenBank/DDBJ databases">
        <title>Genomic-based taxomic classification of the family Erythrobacteraceae.</title>
        <authorList>
            <person name="Xu L."/>
        </authorList>
    </citation>
    <scope>NUCLEOTIDE SEQUENCE [LARGE SCALE GENOMIC DNA]</scope>
    <source>
        <strain evidence="2 3">JCM 16339</strain>
    </source>
</reference>
<dbReference type="Gene3D" id="3.30.70.100">
    <property type="match status" value="1"/>
</dbReference>
<comment type="caution">
    <text evidence="2">The sequence shown here is derived from an EMBL/GenBank/DDBJ whole genome shotgun (WGS) entry which is preliminary data.</text>
</comment>
<dbReference type="PANTHER" id="PTHR41521:SF4">
    <property type="entry name" value="BLR0684 PROTEIN"/>
    <property type="match status" value="1"/>
</dbReference>
<evidence type="ECO:0000313" key="3">
    <source>
        <dbReference type="Proteomes" id="UP000435243"/>
    </source>
</evidence>
<accession>A0A844ZL82</accession>
<dbReference type="OrthoDB" id="9806380at2"/>
<dbReference type="InterPro" id="IPR011008">
    <property type="entry name" value="Dimeric_a/b-barrel"/>
</dbReference>
<dbReference type="PANTHER" id="PTHR41521">
    <property type="match status" value="1"/>
</dbReference>
<gene>
    <name evidence="2" type="ORF">GRI32_06235</name>
</gene>
<dbReference type="InterPro" id="IPR010753">
    <property type="entry name" value="DUF1330"/>
</dbReference>
<dbReference type="Pfam" id="PF07045">
    <property type="entry name" value="DUF1330"/>
    <property type="match status" value="1"/>
</dbReference>
<protein>
    <submittedName>
        <fullName evidence="2">DUF1330 domain-containing protein</fullName>
    </submittedName>
</protein>